<evidence type="ECO:0000313" key="2">
    <source>
        <dbReference type="EMBL" id="GAA4808759.1"/>
    </source>
</evidence>
<dbReference type="EMBL" id="BAABIG010000043">
    <property type="protein sequence ID" value="GAA4808759.1"/>
    <property type="molecule type" value="Genomic_DNA"/>
</dbReference>
<protein>
    <recommendedName>
        <fullName evidence="4">Secreted protein</fullName>
    </recommendedName>
</protein>
<proteinExistence type="predicted"/>
<keyword evidence="3" id="KW-1185">Reference proteome</keyword>
<gene>
    <name evidence="2" type="ORF">GCM10023220_44170</name>
</gene>
<accession>A0ABP9CEL6</accession>
<evidence type="ECO:0000256" key="1">
    <source>
        <dbReference type="SAM" id="MobiDB-lite"/>
    </source>
</evidence>
<evidence type="ECO:0008006" key="4">
    <source>
        <dbReference type="Google" id="ProtNLM"/>
    </source>
</evidence>
<comment type="caution">
    <text evidence="2">The sequence shown here is derived from an EMBL/GenBank/DDBJ whole genome shotgun (WGS) entry which is preliminary data.</text>
</comment>
<feature type="compositionally biased region" description="Basic and acidic residues" evidence="1">
    <location>
        <begin position="58"/>
        <end position="70"/>
    </location>
</feature>
<dbReference type="Proteomes" id="UP001501265">
    <property type="component" value="Unassembled WGS sequence"/>
</dbReference>
<reference evidence="3" key="1">
    <citation type="journal article" date="2019" name="Int. J. Syst. Evol. Microbiol.">
        <title>The Global Catalogue of Microorganisms (GCM) 10K type strain sequencing project: providing services to taxonomists for standard genome sequencing and annotation.</title>
        <authorList>
            <consortium name="The Broad Institute Genomics Platform"/>
            <consortium name="The Broad Institute Genome Sequencing Center for Infectious Disease"/>
            <person name="Wu L."/>
            <person name="Ma J."/>
        </authorList>
    </citation>
    <scope>NUCLEOTIDE SEQUENCE [LARGE SCALE GENOMIC DNA]</scope>
    <source>
        <strain evidence="3">JCM 18081</strain>
    </source>
</reference>
<organism evidence="2 3">
    <name type="scientific">Streptomyces ziwulingensis</name>
    <dbReference type="NCBI Taxonomy" id="1045501"/>
    <lineage>
        <taxon>Bacteria</taxon>
        <taxon>Bacillati</taxon>
        <taxon>Actinomycetota</taxon>
        <taxon>Actinomycetes</taxon>
        <taxon>Kitasatosporales</taxon>
        <taxon>Streptomycetaceae</taxon>
        <taxon>Streptomyces</taxon>
    </lineage>
</organism>
<dbReference type="RefSeq" id="WP_345621703.1">
    <property type="nucleotide sequence ID" value="NZ_BAABIG010000043.1"/>
</dbReference>
<name>A0ABP9CEL6_9ACTN</name>
<evidence type="ECO:0000313" key="3">
    <source>
        <dbReference type="Proteomes" id="UP001501265"/>
    </source>
</evidence>
<feature type="region of interest" description="Disordered" evidence="1">
    <location>
        <begin position="40"/>
        <end position="70"/>
    </location>
</feature>
<sequence>MIVLLIVLAVVFLGLGFLEPLWWLAAAAMLYGVTRHRRTHGGFIGRGGRSDAAGYRDYQQRRDRTERWDRRYSRNHRARRRREDRRDHGGRK</sequence>